<evidence type="ECO:0000313" key="1">
    <source>
        <dbReference type="EMBL" id="AET67596.1"/>
    </source>
</evidence>
<dbReference type="InterPro" id="IPR051404">
    <property type="entry name" value="TA_system_antitoxin"/>
</dbReference>
<protein>
    <recommendedName>
        <fullName evidence="3">Protein encoded in hypervariable junctions of pilus gene clusters</fullName>
    </recommendedName>
</protein>
<dbReference type="KEGG" id="dor:Desor_1985"/>
<name>G7WDB1_DESOD</name>
<dbReference type="Pfam" id="PF05534">
    <property type="entry name" value="HicB"/>
    <property type="match status" value="1"/>
</dbReference>
<accession>G7WDB1</accession>
<evidence type="ECO:0008006" key="3">
    <source>
        <dbReference type="Google" id="ProtNLM"/>
    </source>
</evidence>
<keyword evidence="2" id="KW-1185">Reference proteome</keyword>
<dbReference type="PANTHER" id="PTHR34504:SF2">
    <property type="entry name" value="UPF0150 PROTEIN SSL0259"/>
    <property type="match status" value="1"/>
</dbReference>
<dbReference type="InterPro" id="IPR008651">
    <property type="entry name" value="Uncharacterised_HicB"/>
</dbReference>
<dbReference type="Proteomes" id="UP000006346">
    <property type="component" value="Chromosome"/>
</dbReference>
<dbReference type="SUPFAM" id="SSF143100">
    <property type="entry name" value="TTHA1013/TTHA0281-like"/>
    <property type="match status" value="1"/>
</dbReference>
<dbReference type="InterPro" id="IPR010985">
    <property type="entry name" value="Ribbon_hlx_hlx"/>
</dbReference>
<proteinExistence type="predicted"/>
<reference evidence="2" key="1">
    <citation type="submission" date="2011-11" db="EMBL/GenBank/DDBJ databases">
        <title>Complete sequence of Desulfosporosinus orientis DSM 765.</title>
        <authorList>
            <person name="Lucas S."/>
            <person name="Han J."/>
            <person name="Lapidus A."/>
            <person name="Cheng J.-F."/>
            <person name="Goodwin L."/>
            <person name="Pitluck S."/>
            <person name="Peters L."/>
            <person name="Ovchinnikova G."/>
            <person name="Teshima H."/>
            <person name="Detter J.C."/>
            <person name="Han C."/>
            <person name="Tapia R."/>
            <person name="Land M."/>
            <person name="Hauser L."/>
            <person name="Kyrpides N."/>
            <person name="Ivanova N."/>
            <person name="Pagani I."/>
            <person name="Pester M."/>
            <person name="Spring S."/>
            <person name="Ollivier B."/>
            <person name="Rattei T."/>
            <person name="Klenk H.-P."/>
            <person name="Wagner M."/>
            <person name="Loy A."/>
            <person name="Woyke T."/>
        </authorList>
    </citation>
    <scope>NUCLEOTIDE SEQUENCE [LARGE SCALE GENOMIC DNA]</scope>
    <source>
        <strain evidence="2">ATCC 19365 / DSM 765 / NCIMB 8382 / VKM B-1628</strain>
    </source>
</reference>
<evidence type="ECO:0000313" key="2">
    <source>
        <dbReference type="Proteomes" id="UP000006346"/>
    </source>
</evidence>
<dbReference type="SUPFAM" id="SSF47598">
    <property type="entry name" value="Ribbon-helix-helix"/>
    <property type="match status" value="1"/>
</dbReference>
<organism evidence="1 2">
    <name type="scientific">Desulfosporosinus orientis (strain ATCC 19365 / DSM 765 / NCIMB 8382 / VKM B-1628 / Singapore I)</name>
    <name type="common">Desulfotomaculum orientis</name>
    <dbReference type="NCBI Taxonomy" id="768706"/>
    <lineage>
        <taxon>Bacteria</taxon>
        <taxon>Bacillati</taxon>
        <taxon>Bacillota</taxon>
        <taxon>Clostridia</taxon>
        <taxon>Eubacteriales</taxon>
        <taxon>Desulfitobacteriaceae</taxon>
        <taxon>Desulfosporosinus</taxon>
    </lineage>
</organism>
<dbReference type="GO" id="GO:0006355">
    <property type="term" value="P:regulation of DNA-templated transcription"/>
    <property type="evidence" value="ECO:0007669"/>
    <property type="project" value="InterPro"/>
</dbReference>
<gene>
    <name evidence="1" type="ordered locus">Desor_1985</name>
</gene>
<dbReference type="RefSeq" id="WP_014184411.1">
    <property type="nucleotide sequence ID" value="NC_016584.1"/>
</dbReference>
<dbReference type="EMBL" id="CP003108">
    <property type="protein sequence ID" value="AET67596.1"/>
    <property type="molecule type" value="Genomic_DNA"/>
</dbReference>
<dbReference type="HOGENOM" id="CLU_125405_0_0_9"/>
<dbReference type="eggNOG" id="COG1598">
    <property type="taxonomic scope" value="Bacteria"/>
</dbReference>
<dbReference type="Gene3D" id="1.10.1220.10">
    <property type="entry name" value="Met repressor-like"/>
    <property type="match status" value="1"/>
</dbReference>
<dbReference type="OrthoDB" id="5419659at2"/>
<dbReference type="Gene3D" id="3.30.160.250">
    <property type="match status" value="1"/>
</dbReference>
<dbReference type="PANTHER" id="PTHR34504">
    <property type="entry name" value="ANTITOXIN HICB"/>
    <property type="match status" value="1"/>
</dbReference>
<dbReference type="InterPro" id="IPR013321">
    <property type="entry name" value="Arc_rbn_hlx_hlx"/>
</dbReference>
<dbReference type="InterPro" id="IPR035069">
    <property type="entry name" value="TTHA1013/TTHA0281-like"/>
</dbReference>
<dbReference type="AlphaFoldDB" id="G7WDB1"/>
<sequence>MGKDLEYYLNLEYEIKLKKLSQEEGGGWFAEIPLLPGCMSDGESLEEAVENLGNAKREWIEASFELGRAIPEPTAEEFSGQLRVRMPKTLHRTLSQMAKDENVSLNQLIIHQLSKGIGYRL</sequence>
<dbReference type="PATRIC" id="fig|768706.3.peg.1997"/>
<dbReference type="STRING" id="768706.Desor_1985"/>
<reference evidence="1 2" key="2">
    <citation type="journal article" date="2012" name="J. Bacteriol.">
        <title>Complete genome sequences of Desulfosporosinus orientis DSM765T, Desulfosporosinus youngiae DSM17734T, Desulfosporosinus meridiei DSM13257T, and Desulfosporosinus acidiphilus DSM22704T.</title>
        <authorList>
            <person name="Pester M."/>
            <person name="Brambilla E."/>
            <person name="Alazard D."/>
            <person name="Rattei T."/>
            <person name="Weinmaier T."/>
            <person name="Han J."/>
            <person name="Lucas S."/>
            <person name="Lapidus A."/>
            <person name="Cheng J.F."/>
            <person name="Goodwin L."/>
            <person name="Pitluck S."/>
            <person name="Peters L."/>
            <person name="Ovchinnikova G."/>
            <person name="Teshima H."/>
            <person name="Detter J.C."/>
            <person name="Han C.S."/>
            <person name="Tapia R."/>
            <person name="Land M.L."/>
            <person name="Hauser L."/>
            <person name="Kyrpides N.C."/>
            <person name="Ivanova N.N."/>
            <person name="Pagani I."/>
            <person name="Huntmann M."/>
            <person name="Wei C.L."/>
            <person name="Davenport K.W."/>
            <person name="Daligault H."/>
            <person name="Chain P.S."/>
            <person name="Chen A."/>
            <person name="Mavromatis K."/>
            <person name="Markowitz V."/>
            <person name="Szeto E."/>
            <person name="Mikhailova N."/>
            <person name="Pati A."/>
            <person name="Wagner M."/>
            <person name="Woyke T."/>
            <person name="Ollivier B."/>
            <person name="Klenk H.P."/>
            <person name="Spring S."/>
            <person name="Loy A."/>
        </authorList>
    </citation>
    <scope>NUCLEOTIDE SEQUENCE [LARGE SCALE GENOMIC DNA]</scope>
    <source>
        <strain evidence="2">ATCC 19365 / DSM 765 / NCIMB 8382 / VKM B-1628</strain>
    </source>
</reference>